<evidence type="ECO:0000256" key="2">
    <source>
        <dbReference type="ARBA" id="ARBA00007353"/>
    </source>
</evidence>
<evidence type="ECO:0000256" key="10">
    <source>
        <dbReference type="RuleBase" id="RU361274"/>
    </source>
</evidence>
<dbReference type="Pfam" id="PF02578">
    <property type="entry name" value="Cu-oxidase_4"/>
    <property type="match status" value="1"/>
</dbReference>
<dbReference type="PANTHER" id="PTHR30616">
    <property type="entry name" value="UNCHARACTERIZED PROTEIN YFIH"/>
    <property type="match status" value="1"/>
</dbReference>
<evidence type="ECO:0000313" key="11">
    <source>
        <dbReference type="EMBL" id="KKO71901.1"/>
    </source>
</evidence>
<dbReference type="InterPro" id="IPR003730">
    <property type="entry name" value="Cu_polyphenol_OxRdtase"/>
</dbReference>
<accession>A0A171KSN4</accession>
<dbReference type="InterPro" id="IPR038371">
    <property type="entry name" value="Cu_polyphenol_OxRdtase_sf"/>
</dbReference>
<comment type="similarity">
    <text evidence="2 10">Belongs to the purine nucleoside phosphorylase YfiH/LACC1 family.</text>
</comment>
<organism evidence="11 12">
    <name type="scientific">Kerstersia gyiorum</name>
    <dbReference type="NCBI Taxonomy" id="206506"/>
    <lineage>
        <taxon>Bacteria</taxon>
        <taxon>Pseudomonadati</taxon>
        <taxon>Pseudomonadota</taxon>
        <taxon>Betaproteobacteria</taxon>
        <taxon>Burkholderiales</taxon>
        <taxon>Alcaligenaceae</taxon>
        <taxon>Kerstersia</taxon>
    </lineage>
</organism>
<dbReference type="EMBL" id="LBNE01000004">
    <property type="protein sequence ID" value="KKO71901.1"/>
    <property type="molecule type" value="Genomic_DNA"/>
</dbReference>
<keyword evidence="12" id="KW-1185">Reference proteome</keyword>
<dbReference type="AlphaFoldDB" id="A0A171KSN4"/>
<keyword evidence="6" id="KW-0862">Zinc</keyword>
<dbReference type="Proteomes" id="UP000078084">
    <property type="component" value="Unassembled WGS sequence"/>
</dbReference>
<comment type="catalytic activity">
    <reaction evidence="1">
        <text>inosine + phosphate = alpha-D-ribose 1-phosphate + hypoxanthine</text>
        <dbReference type="Rhea" id="RHEA:27646"/>
        <dbReference type="ChEBI" id="CHEBI:17368"/>
        <dbReference type="ChEBI" id="CHEBI:17596"/>
        <dbReference type="ChEBI" id="CHEBI:43474"/>
        <dbReference type="ChEBI" id="CHEBI:57720"/>
        <dbReference type="EC" id="2.4.2.1"/>
    </reaction>
    <physiologicalReaction direction="left-to-right" evidence="1">
        <dbReference type="Rhea" id="RHEA:27647"/>
    </physiologicalReaction>
</comment>
<dbReference type="GO" id="GO:0017061">
    <property type="term" value="F:S-methyl-5-thioadenosine phosphorylase activity"/>
    <property type="evidence" value="ECO:0007669"/>
    <property type="project" value="UniProtKB-EC"/>
</dbReference>
<evidence type="ECO:0000256" key="1">
    <source>
        <dbReference type="ARBA" id="ARBA00000553"/>
    </source>
</evidence>
<proteinExistence type="inferred from homology"/>
<dbReference type="SUPFAM" id="SSF64438">
    <property type="entry name" value="CNF1/YfiH-like putative cysteine hydrolases"/>
    <property type="match status" value="1"/>
</dbReference>
<gene>
    <name evidence="11" type="ORF">AAV32_07945</name>
</gene>
<evidence type="ECO:0000313" key="12">
    <source>
        <dbReference type="Proteomes" id="UP000078084"/>
    </source>
</evidence>
<comment type="catalytic activity">
    <reaction evidence="7">
        <text>adenosine + H2O + H(+) = inosine + NH4(+)</text>
        <dbReference type="Rhea" id="RHEA:24408"/>
        <dbReference type="ChEBI" id="CHEBI:15377"/>
        <dbReference type="ChEBI" id="CHEBI:15378"/>
        <dbReference type="ChEBI" id="CHEBI:16335"/>
        <dbReference type="ChEBI" id="CHEBI:17596"/>
        <dbReference type="ChEBI" id="CHEBI:28938"/>
        <dbReference type="EC" id="3.5.4.4"/>
    </reaction>
    <physiologicalReaction direction="left-to-right" evidence="7">
        <dbReference type="Rhea" id="RHEA:24409"/>
    </physiologicalReaction>
</comment>
<dbReference type="NCBIfam" id="TIGR00726">
    <property type="entry name" value="peptidoglycan editing factor PgeF"/>
    <property type="match status" value="1"/>
</dbReference>
<dbReference type="RefSeq" id="WP_068370155.1">
    <property type="nucleotide sequence ID" value="NZ_LBNE01000004.1"/>
</dbReference>
<keyword evidence="4" id="KW-0479">Metal-binding</keyword>
<evidence type="ECO:0000256" key="8">
    <source>
        <dbReference type="ARBA" id="ARBA00048968"/>
    </source>
</evidence>
<evidence type="ECO:0000256" key="7">
    <source>
        <dbReference type="ARBA" id="ARBA00047989"/>
    </source>
</evidence>
<dbReference type="PANTHER" id="PTHR30616:SF2">
    <property type="entry name" value="PURINE NUCLEOSIDE PHOSPHORYLASE LACC1"/>
    <property type="match status" value="1"/>
</dbReference>
<protein>
    <recommendedName>
        <fullName evidence="10">Purine nucleoside phosphorylase</fullName>
    </recommendedName>
</protein>
<dbReference type="GO" id="GO:0016787">
    <property type="term" value="F:hydrolase activity"/>
    <property type="evidence" value="ECO:0007669"/>
    <property type="project" value="UniProtKB-KW"/>
</dbReference>
<evidence type="ECO:0000256" key="9">
    <source>
        <dbReference type="ARBA" id="ARBA00049893"/>
    </source>
</evidence>
<comment type="catalytic activity">
    <reaction evidence="8">
        <text>adenosine + phosphate = alpha-D-ribose 1-phosphate + adenine</text>
        <dbReference type="Rhea" id="RHEA:27642"/>
        <dbReference type="ChEBI" id="CHEBI:16335"/>
        <dbReference type="ChEBI" id="CHEBI:16708"/>
        <dbReference type="ChEBI" id="CHEBI:43474"/>
        <dbReference type="ChEBI" id="CHEBI:57720"/>
        <dbReference type="EC" id="2.4.2.1"/>
    </reaction>
    <physiologicalReaction direction="left-to-right" evidence="8">
        <dbReference type="Rhea" id="RHEA:27643"/>
    </physiologicalReaction>
</comment>
<keyword evidence="3" id="KW-0808">Transferase</keyword>
<evidence type="ECO:0000256" key="5">
    <source>
        <dbReference type="ARBA" id="ARBA00022801"/>
    </source>
</evidence>
<dbReference type="PATRIC" id="fig|206506.3.peg.1701"/>
<evidence type="ECO:0000256" key="3">
    <source>
        <dbReference type="ARBA" id="ARBA00022679"/>
    </source>
</evidence>
<evidence type="ECO:0000256" key="4">
    <source>
        <dbReference type="ARBA" id="ARBA00022723"/>
    </source>
</evidence>
<dbReference type="InterPro" id="IPR011324">
    <property type="entry name" value="Cytotoxic_necrot_fac-like_cat"/>
</dbReference>
<dbReference type="STRING" id="206506.AAV32_07945"/>
<evidence type="ECO:0000256" key="6">
    <source>
        <dbReference type="ARBA" id="ARBA00022833"/>
    </source>
</evidence>
<dbReference type="GO" id="GO:0005507">
    <property type="term" value="F:copper ion binding"/>
    <property type="evidence" value="ECO:0007669"/>
    <property type="project" value="TreeGrafter"/>
</dbReference>
<sequence>MGRVDRAGLPVVTAPDWLGAAAFTTTRQGGSSVAPFDSLNLGAAAGDDAQAVARNRNRLAAALPGAPVWLRQVHGIHVHDADADTQPGTAEPEADAAVTTQARRVLAILTADCLPVVIAEAHGKALGAAHAGWRGLAGGVLEATLAALRQKCPDPVGWRAWIGPAIGPAAFEVGEEVRQAFVSVDAVAADAFQPRPGMPGKWLANLPALAERRLRLAGVEVVAQSGECTFSDTQAFFSYRRDGMTGRQATLAWLP</sequence>
<dbReference type="CDD" id="cd16833">
    <property type="entry name" value="YfiH"/>
    <property type="match status" value="1"/>
</dbReference>
<comment type="caution">
    <text evidence="11">The sequence shown here is derived from an EMBL/GenBank/DDBJ whole genome shotgun (WGS) entry which is preliminary data.</text>
</comment>
<keyword evidence="5" id="KW-0378">Hydrolase</keyword>
<reference evidence="11 12" key="1">
    <citation type="submission" date="2015-04" db="EMBL/GenBank/DDBJ databases">
        <title>Genome sequence of Kerstersia gyiorum CG1.</title>
        <authorList>
            <person name="Greninger A.L."/>
            <person name="Kozyreva V."/>
            <person name="Chaturvedi V."/>
        </authorList>
    </citation>
    <scope>NUCLEOTIDE SEQUENCE [LARGE SCALE GENOMIC DNA]</scope>
    <source>
        <strain evidence="11 12">CG1</strain>
    </source>
</reference>
<dbReference type="Gene3D" id="3.60.140.10">
    <property type="entry name" value="CNF1/YfiH-like putative cysteine hydrolases"/>
    <property type="match status" value="1"/>
</dbReference>
<name>A0A171KSN4_9BURK</name>
<comment type="catalytic activity">
    <reaction evidence="9">
        <text>S-methyl-5'-thioadenosine + phosphate = 5-(methylsulfanyl)-alpha-D-ribose 1-phosphate + adenine</text>
        <dbReference type="Rhea" id="RHEA:11852"/>
        <dbReference type="ChEBI" id="CHEBI:16708"/>
        <dbReference type="ChEBI" id="CHEBI:17509"/>
        <dbReference type="ChEBI" id="CHEBI:43474"/>
        <dbReference type="ChEBI" id="CHEBI:58533"/>
        <dbReference type="EC" id="2.4.2.28"/>
    </reaction>
    <physiologicalReaction direction="left-to-right" evidence="9">
        <dbReference type="Rhea" id="RHEA:11853"/>
    </physiologicalReaction>
</comment>